<evidence type="ECO:0000256" key="3">
    <source>
        <dbReference type="ARBA" id="ARBA00022454"/>
    </source>
</evidence>
<evidence type="ECO:0000313" key="15">
    <source>
        <dbReference type="EMBL" id="KAB1214917.1"/>
    </source>
</evidence>
<evidence type="ECO:0000256" key="5">
    <source>
        <dbReference type="ARBA" id="ARBA00023054"/>
    </source>
</evidence>
<dbReference type="InterPro" id="IPR036390">
    <property type="entry name" value="WH_DNA-bd_sf"/>
</dbReference>
<dbReference type="EMBL" id="RXIC02000023">
    <property type="protein sequence ID" value="KAB1214917.1"/>
    <property type="molecule type" value="Genomic_DNA"/>
</dbReference>
<keyword evidence="5 10" id="KW-0175">Coiled coil</keyword>
<dbReference type="Proteomes" id="UP000516437">
    <property type="component" value="Chromosome 5"/>
</dbReference>
<feature type="compositionally biased region" description="Basic and acidic residues" evidence="11">
    <location>
        <begin position="192"/>
        <end position="210"/>
    </location>
</feature>
<dbReference type="InterPro" id="IPR044597">
    <property type="entry name" value="SMH1-6"/>
</dbReference>
<keyword evidence="16" id="KW-1185">Reference proteome</keyword>
<evidence type="ECO:0000256" key="7">
    <source>
        <dbReference type="ARBA" id="ARBA00023163"/>
    </source>
</evidence>
<name>A0A6A1VSK6_9ROSI</name>
<dbReference type="SMART" id="SM00526">
    <property type="entry name" value="H15"/>
    <property type="match status" value="1"/>
</dbReference>
<evidence type="ECO:0000256" key="6">
    <source>
        <dbReference type="ARBA" id="ARBA00023125"/>
    </source>
</evidence>
<dbReference type="SUPFAM" id="SSF46785">
    <property type="entry name" value="Winged helix' DNA-binding domain"/>
    <property type="match status" value="1"/>
</dbReference>
<keyword evidence="6" id="KW-0238">DNA-binding</keyword>
<dbReference type="InterPro" id="IPR009057">
    <property type="entry name" value="Homeodomain-like_sf"/>
</dbReference>
<evidence type="ECO:0000259" key="12">
    <source>
        <dbReference type="PROSITE" id="PS50090"/>
    </source>
</evidence>
<evidence type="ECO:0000256" key="10">
    <source>
        <dbReference type="SAM" id="Coils"/>
    </source>
</evidence>
<evidence type="ECO:0000256" key="2">
    <source>
        <dbReference type="ARBA" id="ARBA00004604"/>
    </source>
</evidence>
<dbReference type="OrthoDB" id="608866at2759"/>
<dbReference type="PROSITE" id="PS51504">
    <property type="entry name" value="H15"/>
    <property type="match status" value="1"/>
</dbReference>
<dbReference type="Pfam" id="PF00249">
    <property type="entry name" value="Myb_DNA-binding"/>
    <property type="match status" value="1"/>
</dbReference>
<evidence type="ECO:0000313" key="16">
    <source>
        <dbReference type="Proteomes" id="UP000516437"/>
    </source>
</evidence>
<reference evidence="15 16" key="1">
    <citation type="journal article" date="2019" name="Plant Biotechnol. J.">
        <title>The red bayberry genome and genetic basis of sex determination.</title>
        <authorList>
            <person name="Jia H.M."/>
            <person name="Jia H.J."/>
            <person name="Cai Q.L."/>
            <person name="Wang Y."/>
            <person name="Zhao H.B."/>
            <person name="Yang W.F."/>
            <person name="Wang G.Y."/>
            <person name="Li Y.H."/>
            <person name="Zhan D.L."/>
            <person name="Shen Y.T."/>
            <person name="Niu Q.F."/>
            <person name="Chang L."/>
            <person name="Qiu J."/>
            <person name="Zhao L."/>
            <person name="Xie H.B."/>
            <person name="Fu W.Y."/>
            <person name="Jin J."/>
            <person name="Li X.W."/>
            <person name="Jiao Y."/>
            <person name="Zhou C.C."/>
            <person name="Tu T."/>
            <person name="Chai C.Y."/>
            <person name="Gao J.L."/>
            <person name="Fan L.J."/>
            <person name="van de Weg E."/>
            <person name="Wang J.Y."/>
            <person name="Gao Z.S."/>
        </authorList>
    </citation>
    <scope>NUCLEOTIDE SEQUENCE [LARGE SCALE GENOMIC DNA]</scope>
    <source>
        <tissue evidence="15">Leaves</tissue>
    </source>
</reference>
<dbReference type="Gene3D" id="1.10.10.10">
    <property type="entry name" value="Winged helix-like DNA-binding domain superfamily/Winged helix DNA-binding domain"/>
    <property type="match status" value="1"/>
</dbReference>
<dbReference type="FunFam" id="1.10.10.60:FF:000168">
    <property type="entry name" value="Telomere repeat-binding factor 1"/>
    <property type="match status" value="1"/>
</dbReference>
<dbReference type="InterPro" id="IPR005818">
    <property type="entry name" value="Histone_H1/H5_H15"/>
</dbReference>
<organism evidence="15 16">
    <name type="scientific">Morella rubra</name>
    <name type="common">Chinese bayberry</name>
    <dbReference type="NCBI Taxonomy" id="262757"/>
    <lineage>
        <taxon>Eukaryota</taxon>
        <taxon>Viridiplantae</taxon>
        <taxon>Streptophyta</taxon>
        <taxon>Embryophyta</taxon>
        <taxon>Tracheophyta</taxon>
        <taxon>Spermatophyta</taxon>
        <taxon>Magnoliopsida</taxon>
        <taxon>eudicotyledons</taxon>
        <taxon>Gunneridae</taxon>
        <taxon>Pentapetalae</taxon>
        <taxon>rosids</taxon>
        <taxon>fabids</taxon>
        <taxon>Fagales</taxon>
        <taxon>Myricaceae</taxon>
        <taxon>Morella</taxon>
    </lineage>
</organism>
<keyword evidence="7" id="KW-0804">Transcription</keyword>
<dbReference type="GO" id="GO:0006334">
    <property type="term" value="P:nucleosome assembly"/>
    <property type="evidence" value="ECO:0007669"/>
    <property type="project" value="InterPro"/>
</dbReference>
<dbReference type="CDD" id="cd11660">
    <property type="entry name" value="SANT_TRF"/>
    <property type="match status" value="1"/>
</dbReference>
<dbReference type="PANTHER" id="PTHR46267:SF11">
    <property type="entry name" value="TELOMERE REPEAT-BINDING FACTOR 2"/>
    <property type="match status" value="1"/>
</dbReference>
<evidence type="ECO:0000259" key="14">
    <source>
        <dbReference type="PROSITE" id="PS51504"/>
    </source>
</evidence>
<protein>
    <recommendedName>
        <fullName evidence="9">MYB transcription factor</fullName>
    </recommendedName>
</protein>
<feature type="region of interest" description="Disordered" evidence="11">
    <location>
        <begin position="188"/>
        <end position="210"/>
    </location>
</feature>
<dbReference type="InterPro" id="IPR036388">
    <property type="entry name" value="WH-like_DNA-bd_sf"/>
</dbReference>
<dbReference type="PANTHER" id="PTHR46267">
    <property type="entry name" value="SINGLE MYB HISTONE 4"/>
    <property type="match status" value="1"/>
</dbReference>
<evidence type="ECO:0000256" key="4">
    <source>
        <dbReference type="ARBA" id="ARBA00023015"/>
    </source>
</evidence>
<dbReference type="Pfam" id="PF00538">
    <property type="entry name" value="Linker_histone"/>
    <property type="match status" value="1"/>
</dbReference>
<proteinExistence type="predicted"/>
<accession>A0A6A1VSK6</accession>
<gene>
    <name evidence="15" type="ORF">CJ030_MR5G024515</name>
</gene>
<dbReference type="SMART" id="SM00717">
    <property type="entry name" value="SANT"/>
    <property type="match status" value="1"/>
</dbReference>
<dbReference type="GO" id="GO:0005730">
    <property type="term" value="C:nucleolus"/>
    <property type="evidence" value="ECO:0007669"/>
    <property type="project" value="UniProtKB-SubCell"/>
</dbReference>
<feature type="coiled-coil region" evidence="10">
    <location>
        <begin position="238"/>
        <end position="275"/>
    </location>
</feature>
<dbReference type="PROSITE" id="PS50090">
    <property type="entry name" value="MYB_LIKE"/>
    <property type="match status" value="1"/>
</dbReference>
<keyword evidence="3" id="KW-0158">Chromosome</keyword>
<evidence type="ECO:0000259" key="13">
    <source>
        <dbReference type="PROSITE" id="PS51294"/>
    </source>
</evidence>
<evidence type="ECO:0000256" key="1">
    <source>
        <dbReference type="ARBA" id="ARBA00004286"/>
    </source>
</evidence>
<dbReference type="InterPro" id="IPR017930">
    <property type="entry name" value="Myb_dom"/>
</dbReference>
<dbReference type="InterPro" id="IPR001005">
    <property type="entry name" value="SANT/Myb"/>
</dbReference>
<dbReference type="GO" id="GO:0003691">
    <property type="term" value="F:double-stranded telomeric DNA binding"/>
    <property type="evidence" value="ECO:0007669"/>
    <property type="project" value="InterPro"/>
</dbReference>
<evidence type="ECO:0000256" key="11">
    <source>
        <dbReference type="SAM" id="MobiDB-lite"/>
    </source>
</evidence>
<feature type="domain" description="HTH myb-type" evidence="13">
    <location>
        <begin position="1"/>
        <end position="61"/>
    </location>
</feature>
<dbReference type="SUPFAM" id="SSF46689">
    <property type="entry name" value="Homeodomain-like"/>
    <property type="match status" value="1"/>
</dbReference>
<feature type="domain" description="H15" evidence="14">
    <location>
        <begin position="119"/>
        <end position="187"/>
    </location>
</feature>
<comment type="subcellular location">
    <subcellularLocation>
        <location evidence="1">Chromosome</location>
    </subcellularLocation>
    <subcellularLocation>
        <location evidence="2">Nucleus</location>
        <location evidence="2">Nucleolus</location>
    </subcellularLocation>
</comment>
<feature type="domain" description="Myb-like" evidence="12">
    <location>
        <begin position="5"/>
        <end position="57"/>
    </location>
</feature>
<evidence type="ECO:0000256" key="8">
    <source>
        <dbReference type="ARBA" id="ARBA00023242"/>
    </source>
</evidence>
<sequence length="291" mass="31729">MGAPKQKWTAEEEAALKAGVIKHGAGKWRTILTDPEFSGILHLRSNVDLKDKWRNINVTAIWGSRQKAKLALKRDLPTPKHDDNPLALATAPQSDAEVVDAKPLGTSRGTLQTADSKEPFARLDKLILEAITNLKEPRGSDRAAIALYIEERFWAPPNLKKLLSTKLKHMAANGRLIKIKHKYKVASNLASSEKRRSSSLERQKDSSKAEKREINILTKAQVEAELSKMKGMTAQEAAAAAARAVAEAEAAIAEAEKAAREAEAAEAEAEAAQVFAKAAMKALKCGTLRAW</sequence>
<dbReference type="Gene3D" id="1.10.10.60">
    <property type="entry name" value="Homeodomain-like"/>
    <property type="match status" value="1"/>
</dbReference>
<evidence type="ECO:0000256" key="9">
    <source>
        <dbReference type="ARBA" id="ARBA00032813"/>
    </source>
</evidence>
<dbReference type="GO" id="GO:0000786">
    <property type="term" value="C:nucleosome"/>
    <property type="evidence" value="ECO:0007669"/>
    <property type="project" value="InterPro"/>
</dbReference>
<dbReference type="AlphaFoldDB" id="A0A6A1VSK6"/>
<keyword evidence="4" id="KW-0805">Transcription regulation</keyword>
<comment type="caution">
    <text evidence="15">The sequence shown here is derived from an EMBL/GenBank/DDBJ whole genome shotgun (WGS) entry which is preliminary data.</text>
</comment>
<dbReference type="PROSITE" id="PS51294">
    <property type="entry name" value="HTH_MYB"/>
    <property type="match status" value="1"/>
</dbReference>
<keyword evidence="8" id="KW-0539">Nucleus</keyword>